<dbReference type="Pfam" id="PF09186">
    <property type="entry name" value="DUF1949"/>
    <property type="match status" value="1"/>
</dbReference>
<feature type="domain" description="Impact N-terminal" evidence="2">
    <location>
        <begin position="26"/>
        <end position="132"/>
    </location>
</feature>
<dbReference type="SUPFAM" id="SSF54980">
    <property type="entry name" value="EF-G C-terminal domain-like"/>
    <property type="match status" value="1"/>
</dbReference>
<evidence type="ECO:0000259" key="3">
    <source>
        <dbReference type="Pfam" id="PF09186"/>
    </source>
</evidence>
<protein>
    <submittedName>
        <fullName evidence="4">YigZ family protein</fullName>
    </submittedName>
</protein>
<dbReference type="SUPFAM" id="SSF54211">
    <property type="entry name" value="Ribosomal protein S5 domain 2-like"/>
    <property type="match status" value="1"/>
</dbReference>
<reference evidence="4 5" key="1">
    <citation type="journal article" date="2014" name="Int. J. Syst. Evol. Microbiol.">
        <title>Complete genome sequence of Corynebacterium casei LMG S-19264T (=DSM 44701T), isolated from a smear-ripened cheese.</title>
        <authorList>
            <consortium name="US DOE Joint Genome Institute (JGI-PGF)"/>
            <person name="Walter F."/>
            <person name="Albersmeier A."/>
            <person name="Kalinowski J."/>
            <person name="Ruckert C."/>
        </authorList>
    </citation>
    <scope>NUCLEOTIDE SEQUENCE [LARGE SCALE GENOMIC DNA]</scope>
    <source>
        <strain evidence="4 5">NBRC 110095</strain>
    </source>
</reference>
<dbReference type="PANTHER" id="PTHR16301">
    <property type="entry name" value="IMPACT-RELATED"/>
    <property type="match status" value="1"/>
</dbReference>
<proteinExistence type="inferred from homology"/>
<comment type="similarity">
    <text evidence="1">Belongs to the IMPACT family.</text>
</comment>
<evidence type="ECO:0000259" key="2">
    <source>
        <dbReference type="Pfam" id="PF01205"/>
    </source>
</evidence>
<dbReference type="Gene3D" id="3.30.230.30">
    <property type="entry name" value="Impact, N-terminal domain"/>
    <property type="match status" value="1"/>
</dbReference>
<dbReference type="Proteomes" id="UP001156870">
    <property type="component" value="Unassembled WGS sequence"/>
</dbReference>
<dbReference type="NCBIfam" id="TIGR00257">
    <property type="entry name" value="IMPACT_YIGZ"/>
    <property type="match status" value="1"/>
</dbReference>
<gene>
    <name evidence="4" type="ORF">GCM10007877_11870</name>
</gene>
<dbReference type="InterPro" id="IPR023582">
    <property type="entry name" value="Impact"/>
</dbReference>
<feature type="domain" description="UPF0029" evidence="3">
    <location>
        <begin position="148"/>
        <end position="193"/>
    </location>
</feature>
<dbReference type="Gene3D" id="3.30.70.240">
    <property type="match status" value="1"/>
</dbReference>
<sequence>MPSSKLTSMSSFVIPSGDVSVEQEIKRSRFITHAGRAQDRDQAEMFIREIRNQYPDARHVCWAYIAGAPNTTVTSMSDDGEPSGTAGRPMLNVLQHSGFGEIVVAVVRYFGGIKLGTGGLQRAYGGAVSAVLERLPSEPFVPSAVVMCECDFAHEAAVRKAVADHAGHISEVQYGARIRLEIILPCEQVETCRVLIGNHSSGAASFEMMETQSDS</sequence>
<dbReference type="InterPro" id="IPR020568">
    <property type="entry name" value="Ribosomal_Su5_D2-typ_SF"/>
</dbReference>
<dbReference type="EMBL" id="BSPD01000030">
    <property type="protein sequence ID" value="GLS25473.1"/>
    <property type="molecule type" value="Genomic_DNA"/>
</dbReference>
<dbReference type="GO" id="GO:0032561">
    <property type="term" value="F:guanyl ribonucleotide binding"/>
    <property type="evidence" value="ECO:0007669"/>
    <property type="project" value="UniProtKB-ARBA"/>
</dbReference>
<comment type="caution">
    <text evidence="4">The sequence shown here is derived from an EMBL/GenBank/DDBJ whole genome shotgun (WGS) entry which is preliminary data.</text>
</comment>
<dbReference type="InterPro" id="IPR035647">
    <property type="entry name" value="EFG_III/V"/>
</dbReference>
<organism evidence="4 5">
    <name type="scientific">Marinibactrum halimedae</name>
    <dbReference type="NCBI Taxonomy" id="1444977"/>
    <lineage>
        <taxon>Bacteria</taxon>
        <taxon>Pseudomonadati</taxon>
        <taxon>Pseudomonadota</taxon>
        <taxon>Gammaproteobacteria</taxon>
        <taxon>Cellvibrionales</taxon>
        <taxon>Cellvibrionaceae</taxon>
        <taxon>Marinibactrum</taxon>
    </lineage>
</organism>
<dbReference type="GO" id="GO:0017111">
    <property type="term" value="F:ribonucleoside triphosphate phosphatase activity"/>
    <property type="evidence" value="ECO:0007669"/>
    <property type="project" value="UniProtKB-ARBA"/>
</dbReference>
<evidence type="ECO:0000313" key="4">
    <source>
        <dbReference type="EMBL" id="GLS25473.1"/>
    </source>
</evidence>
<name>A0AA37WL60_9GAMM</name>
<accession>A0AA37WL60</accession>
<keyword evidence="5" id="KW-1185">Reference proteome</keyword>
<dbReference type="GO" id="GO:0005737">
    <property type="term" value="C:cytoplasm"/>
    <property type="evidence" value="ECO:0007669"/>
    <property type="project" value="TreeGrafter"/>
</dbReference>
<dbReference type="GO" id="GO:0006446">
    <property type="term" value="P:regulation of translational initiation"/>
    <property type="evidence" value="ECO:0007669"/>
    <property type="project" value="TreeGrafter"/>
</dbReference>
<dbReference type="AlphaFoldDB" id="A0AA37WL60"/>
<dbReference type="InterPro" id="IPR001498">
    <property type="entry name" value="Impact_N"/>
</dbReference>
<dbReference type="GO" id="GO:0043168">
    <property type="term" value="F:anion binding"/>
    <property type="evidence" value="ECO:0007669"/>
    <property type="project" value="UniProtKB-ARBA"/>
</dbReference>
<evidence type="ECO:0000313" key="5">
    <source>
        <dbReference type="Proteomes" id="UP001156870"/>
    </source>
</evidence>
<dbReference type="InterPro" id="IPR015796">
    <property type="entry name" value="Impact_YigZ-like"/>
</dbReference>
<dbReference type="InterPro" id="IPR015269">
    <property type="entry name" value="UPF0029_Impact_C"/>
</dbReference>
<dbReference type="PANTHER" id="PTHR16301:SF20">
    <property type="entry name" value="IMPACT FAMILY MEMBER YIGZ"/>
    <property type="match status" value="1"/>
</dbReference>
<evidence type="ECO:0000256" key="1">
    <source>
        <dbReference type="ARBA" id="ARBA00007665"/>
    </source>
</evidence>
<dbReference type="Pfam" id="PF01205">
    <property type="entry name" value="Impact_N"/>
    <property type="match status" value="1"/>
</dbReference>
<dbReference type="InterPro" id="IPR036956">
    <property type="entry name" value="Impact_N_sf"/>
</dbReference>